<evidence type="ECO:0000313" key="2">
    <source>
        <dbReference type="EMBL" id="AOX02500.1"/>
    </source>
</evidence>
<reference evidence="3" key="1">
    <citation type="submission" date="2016-10" db="EMBL/GenBank/DDBJ databases">
        <title>Comparative genomics uncovers the prolific and rare metabolic potential of the cyanobacterial genus Moorea.</title>
        <authorList>
            <person name="Leao T."/>
            <person name="Castelao G."/>
            <person name="Korobeynikov A."/>
            <person name="Monroe E.A."/>
            <person name="Podell S."/>
            <person name="Glukhov E."/>
            <person name="Allen E."/>
            <person name="Gerwick W.H."/>
            <person name="Gerwick L."/>
        </authorList>
    </citation>
    <scope>NUCLEOTIDE SEQUENCE [LARGE SCALE GENOMIC DNA]</scope>
    <source>
        <strain evidence="3">PAL-8-15-08-1</strain>
    </source>
</reference>
<dbReference type="AlphaFoldDB" id="A0A1D8TXW6"/>
<evidence type="ECO:0008006" key="4">
    <source>
        <dbReference type="Google" id="ProtNLM"/>
    </source>
</evidence>
<gene>
    <name evidence="2" type="ORF">BJP34_26385</name>
</gene>
<name>A0A1D8TXW6_9CYAN</name>
<accession>A0A1D8TXW6</accession>
<sequence>MVESISTNNNNHPNHTPKQDDINKEDITEPELPKQESIQRYQEVIYEFFLKGVKENYPETVFRDFKQLFISCEMTANLEVNKALLEIILHNDYQVFAKTFKRSCYIVINNWYSQRNLNYITKLIKSIDNSKTKPKTSFSKLVNRQINWLVIFIKSDEYNQLKLFNEINSNSKRGYWSSRYASYLLVPQYLDHKNPIEQRKIAIDIAKQLTEKFTFDLARYTVHYNSPVLKPEDTYNPTNIGNEVIDIFKKIESKQLWSNYNYQARIFVKQIKNLNYRDFKQSLKKYLLIYVHNHKSLAIVNTKISQKIDQLYIDYNQSTITLDLILRTCRRLVELFTTEDSQEPSPLFILLTTQEEPLTLVSILLKIVLICKYVKAHLDVCIAKIIRYYENSPEQECKWFIKFLEIFNIVIAIYTQNIQYNIIKIEENQPDNPRVISSESYRVFPQLKGTDLRGTNLSGADLRNTKLRAADLRGANLSGANLSQADLSLAKLSGANLSGANLSGVKLITADMNSADLSSTNLSGADLRRTNLQQANLINASLNESNLLHADLQNADLNDANLSDASLQNAKLSRVNLSGANLNRADLRHTKLNHANFRGANLKQANLNKANLCQANLCQAKLNHSNLNHVNLDGANLTQAHLRGASLNYASLRKTNLSYAQLSHAQLSYGDLSGSELSYAQLRHVDLTNADLSQTNMMGTNLFGSNLHKANVQGAKFWYNAVLPDQIKPELEQRGAIFIVNG</sequence>
<protein>
    <recommendedName>
        <fullName evidence="4">Low-complexity protein</fullName>
    </recommendedName>
</protein>
<dbReference type="Proteomes" id="UP000177870">
    <property type="component" value="Chromosome"/>
</dbReference>
<organism evidence="2 3">
    <name type="scientific">Moorena producens PAL-8-15-08-1</name>
    <dbReference type="NCBI Taxonomy" id="1458985"/>
    <lineage>
        <taxon>Bacteria</taxon>
        <taxon>Bacillati</taxon>
        <taxon>Cyanobacteriota</taxon>
        <taxon>Cyanophyceae</taxon>
        <taxon>Coleofasciculales</taxon>
        <taxon>Coleofasciculaceae</taxon>
        <taxon>Moorena</taxon>
    </lineage>
</organism>
<dbReference type="STRING" id="1458985.BJP34_26385"/>
<dbReference type="RefSeq" id="WP_070394907.1">
    <property type="nucleotide sequence ID" value="NZ_CP017599.1"/>
</dbReference>
<dbReference type="OrthoDB" id="580965at2"/>
<feature type="compositionally biased region" description="Low complexity" evidence="1">
    <location>
        <begin position="7"/>
        <end position="16"/>
    </location>
</feature>
<dbReference type="SUPFAM" id="SSF141571">
    <property type="entry name" value="Pentapeptide repeat-like"/>
    <property type="match status" value="2"/>
</dbReference>
<dbReference type="Gene3D" id="2.160.20.80">
    <property type="entry name" value="E3 ubiquitin-protein ligase SopA"/>
    <property type="match status" value="2"/>
</dbReference>
<evidence type="ECO:0000256" key="1">
    <source>
        <dbReference type="SAM" id="MobiDB-lite"/>
    </source>
</evidence>
<dbReference type="Pfam" id="PF00805">
    <property type="entry name" value="Pentapeptide"/>
    <property type="match status" value="5"/>
</dbReference>
<dbReference type="InterPro" id="IPR001646">
    <property type="entry name" value="5peptide_repeat"/>
</dbReference>
<dbReference type="InterPro" id="IPR051082">
    <property type="entry name" value="Pentapeptide-BTB/POZ_domain"/>
</dbReference>
<dbReference type="KEGG" id="mpro:BJP34_26385"/>
<dbReference type="EMBL" id="CP017599">
    <property type="protein sequence ID" value="AOX02500.1"/>
    <property type="molecule type" value="Genomic_DNA"/>
</dbReference>
<dbReference type="PANTHER" id="PTHR14136">
    <property type="entry name" value="BTB_POZ DOMAIN-CONTAINING PROTEIN KCTD9"/>
    <property type="match status" value="1"/>
</dbReference>
<feature type="region of interest" description="Disordered" evidence="1">
    <location>
        <begin position="1"/>
        <end position="24"/>
    </location>
</feature>
<evidence type="ECO:0000313" key="3">
    <source>
        <dbReference type="Proteomes" id="UP000177870"/>
    </source>
</evidence>
<dbReference type="PANTHER" id="PTHR14136:SF17">
    <property type="entry name" value="BTB_POZ DOMAIN-CONTAINING PROTEIN KCTD9"/>
    <property type="match status" value="1"/>
</dbReference>
<proteinExistence type="predicted"/>